<dbReference type="RefSeq" id="WP_133462570.1">
    <property type="nucleotide sequence ID" value="NZ_SNVX01000032.1"/>
</dbReference>
<accession>A0A4R6DR84</accession>
<dbReference type="EMBL" id="SNVX01000032">
    <property type="protein sequence ID" value="TDN47453.1"/>
    <property type="molecule type" value="Genomic_DNA"/>
</dbReference>
<name>A0A4R6DR84_SCAGO</name>
<protein>
    <submittedName>
        <fullName evidence="1">Uncharacterized protein</fullName>
    </submittedName>
</protein>
<dbReference type="Proteomes" id="UP000295530">
    <property type="component" value="Unassembled WGS sequence"/>
</dbReference>
<organism evidence="1 2">
    <name type="scientific">Scandinavium goeteborgense</name>
    <dbReference type="NCBI Taxonomy" id="1851514"/>
    <lineage>
        <taxon>Bacteria</taxon>
        <taxon>Pseudomonadati</taxon>
        <taxon>Pseudomonadota</taxon>
        <taxon>Gammaproteobacteria</taxon>
        <taxon>Enterobacterales</taxon>
        <taxon>Enterobacteriaceae</taxon>
        <taxon>Scandinavium</taxon>
    </lineage>
</organism>
<gene>
    <name evidence="1" type="ORF">EC847_13220</name>
</gene>
<dbReference type="AlphaFoldDB" id="A0A4R6DR84"/>
<sequence length="69" mass="8248">MASDKWLASCHRRTLHTMKIKAIAMSEQWEGRDSPVINELTSLIHYIDNCEDFLYFTMKRKDIEREKSE</sequence>
<evidence type="ECO:0000313" key="1">
    <source>
        <dbReference type="EMBL" id="TDN47453.1"/>
    </source>
</evidence>
<proteinExistence type="predicted"/>
<evidence type="ECO:0000313" key="2">
    <source>
        <dbReference type="Proteomes" id="UP000295530"/>
    </source>
</evidence>
<reference evidence="1 2" key="1">
    <citation type="submission" date="2019-03" db="EMBL/GenBank/DDBJ databases">
        <title>Genomic analyses of the natural microbiome of Caenorhabditis elegans.</title>
        <authorList>
            <person name="Samuel B."/>
        </authorList>
    </citation>
    <scope>NUCLEOTIDE SEQUENCE [LARGE SCALE GENOMIC DNA]</scope>
    <source>
        <strain evidence="1 2">BIGb0156</strain>
    </source>
</reference>
<keyword evidence="2" id="KW-1185">Reference proteome</keyword>
<comment type="caution">
    <text evidence="1">The sequence shown here is derived from an EMBL/GenBank/DDBJ whole genome shotgun (WGS) entry which is preliminary data.</text>
</comment>